<reference evidence="3" key="2">
    <citation type="submission" date="2020-06" db="EMBL/GenBank/DDBJ databases">
        <title>Isolation of Planomicrobium glaciei.</title>
        <authorList>
            <person name="Malisova L."/>
            <person name="Safrankova R."/>
            <person name="Jakubu V."/>
            <person name="Spanelova P."/>
        </authorList>
    </citation>
    <scope>NUCLEOTIDE SEQUENCE [LARGE SCALE GENOMIC DNA]</scope>
    <source>
        <strain evidence="3">NRL-ATB46093</strain>
    </source>
</reference>
<keyword evidence="3" id="KW-1185">Reference proteome</keyword>
<dbReference type="Gene3D" id="3.60.20.10">
    <property type="entry name" value="Glutamine Phosphoribosylpyrophosphate, subunit 1, domain 1"/>
    <property type="match status" value="1"/>
</dbReference>
<dbReference type="InterPro" id="IPR029055">
    <property type="entry name" value="Ntn_hydrolases_N"/>
</dbReference>
<dbReference type="EMBL" id="CP051177">
    <property type="protein sequence ID" value="QKX49429.1"/>
    <property type="molecule type" value="Genomic_DNA"/>
</dbReference>
<gene>
    <name evidence="2" type="ORF">HF394_01900</name>
</gene>
<evidence type="ECO:0000313" key="3">
    <source>
        <dbReference type="Proteomes" id="UP000509222"/>
    </source>
</evidence>
<dbReference type="InterPro" id="IPR010430">
    <property type="entry name" value="DUF1028"/>
</dbReference>
<dbReference type="Pfam" id="PF06267">
    <property type="entry name" value="DUF1028"/>
    <property type="match status" value="1"/>
</dbReference>
<evidence type="ECO:0000313" key="2">
    <source>
        <dbReference type="EMBL" id="QKX49429.1"/>
    </source>
</evidence>
<reference evidence="2 3" key="1">
    <citation type="submission" date="2020-04" db="EMBL/GenBank/DDBJ databases">
        <authorList>
            <person name="Pajer P."/>
            <person name="Broz P."/>
        </authorList>
    </citation>
    <scope>NUCLEOTIDE SEQUENCE [LARGE SCALE GENOMIC DNA]</scope>
    <source>
        <strain evidence="3">NRL-ATB46093</strain>
    </source>
</reference>
<accession>A0A7H8Q661</accession>
<dbReference type="RefSeq" id="WP_115650589.1">
    <property type="nucleotide sequence ID" value="NZ_CP051177.1"/>
</dbReference>
<evidence type="ECO:0000259" key="1">
    <source>
        <dbReference type="Pfam" id="PF08823"/>
    </source>
</evidence>
<feature type="domain" description="Putative peptidoglycan binding" evidence="1">
    <location>
        <begin position="228"/>
        <end position="289"/>
    </location>
</feature>
<dbReference type="Pfam" id="PF08823">
    <property type="entry name" value="PG_binding_2"/>
    <property type="match status" value="1"/>
</dbReference>
<dbReference type="InterPro" id="IPR014927">
    <property type="entry name" value="PG-bd_2"/>
</dbReference>
<proteinExistence type="predicted"/>
<organism evidence="2 3">
    <name type="scientific">Planococcus glaciei</name>
    <dbReference type="NCBI Taxonomy" id="459472"/>
    <lineage>
        <taxon>Bacteria</taxon>
        <taxon>Bacillati</taxon>
        <taxon>Bacillota</taxon>
        <taxon>Bacilli</taxon>
        <taxon>Bacillales</taxon>
        <taxon>Caryophanaceae</taxon>
        <taxon>Planococcus</taxon>
    </lineage>
</organism>
<protein>
    <submittedName>
        <fullName evidence="2">DUF1028 domain-containing protein</fullName>
    </submittedName>
</protein>
<name>A0A7H8Q661_9BACL</name>
<dbReference type="AlphaFoldDB" id="A0A7H8Q661"/>
<dbReference type="Proteomes" id="UP000509222">
    <property type="component" value="Chromosome"/>
</dbReference>
<dbReference type="PANTHER" id="PTHR39328:SF1">
    <property type="entry name" value="BLL2871 PROTEIN"/>
    <property type="match status" value="1"/>
</dbReference>
<dbReference type="PANTHER" id="PTHR39328">
    <property type="entry name" value="BLL2871 PROTEIN"/>
    <property type="match status" value="1"/>
</dbReference>
<dbReference type="SUPFAM" id="SSF56235">
    <property type="entry name" value="N-terminal nucleophile aminohydrolases (Ntn hydrolases)"/>
    <property type="match status" value="1"/>
</dbReference>
<sequence>MVRELVDKSKLVATFSIVGADPETGEVGVAVQSKFLAVGSVVPWAKANVGAVATQSWANTAYGPEGLALLEQGMAPEEVVAELVSGDPGRNLRQVAVINAKGEASAFTGEECYDWAGHKVGKHHSAQGNILVSEETVTAMSEKFEKTEGPLAERLLKALEAAQHAGGDSRGKQSAALYVLQKGAGYGGYNDVKVDLRADDHPEPIEELQRLYELHKLYGMPSEAFVDIEGAVFEEIKQQLVKLELLGHADQPEYEGEVQEALKTFALRENFDDRWTEERKIDDKVLEFLRQQ</sequence>